<dbReference type="Ensembl" id="ENSMODT00000023842.2">
    <property type="protein sequence ID" value="ENSMODP00000023426.2"/>
    <property type="gene ID" value="ENSMODG00000018785.4"/>
</dbReference>
<dbReference type="SUPFAM" id="SSF110035">
    <property type="entry name" value="GDNF receptor-like"/>
    <property type="match status" value="2"/>
</dbReference>
<reference evidence="11" key="3">
    <citation type="submission" date="2025-09" db="UniProtKB">
        <authorList>
            <consortium name="Ensembl"/>
        </authorList>
    </citation>
    <scope>IDENTIFICATION</scope>
</reference>
<sequence length="437" mass="49385">MTLSIIFAFKVLVLYLEKNSTVQTTDCTQLREQCVNGTNGCDLVWTVLEDVCNVSDNDCQMKDSLSCNLSIKSLEDQYPKFKNCLCTEDIYCSVNKLLGKQCTSKTGNKKILKVTITRFYVYILLLLGTQGIWSCLEAAQICIGDVICNKKLALYLKACSATGRPCNLTQCQAAIRFFYQNIPFHIGQMLALCDCAPADTPCQKSKDILHSKSCAMNVVPLPSCLDVIRNCRVDEICSRYETFQAKCWQRVTEKCYYDETCINTFSKEDLTCSADDKCKAAYIDTVGTILHAQCTCGSIPFTERPLCEIFSHMLQSTSCFTQPNMGSKKGITSSKQQKKKKEITIHSFCTGNEQRANETEGEDPAKEKSEIPANWIQALEELKMQFKTQLREAEDNWEKNLKTKISHLETENSVLKAKINQLENEAKEMKDEAKQMK</sequence>
<keyword evidence="6" id="KW-0675">Receptor</keyword>
<dbReference type="InterPro" id="IPR003438">
    <property type="entry name" value="GDNF_rcpt"/>
</dbReference>
<evidence type="ECO:0000256" key="6">
    <source>
        <dbReference type="ARBA" id="ARBA00023170"/>
    </source>
</evidence>
<dbReference type="eggNOG" id="ENOG502RCJT">
    <property type="taxonomic scope" value="Eukaryota"/>
</dbReference>
<evidence type="ECO:0000256" key="1">
    <source>
        <dbReference type="ARBA" id="ARBA00004236"/>
    </source>
</evidence>
<dbReference type="PANTHER" id="PTHR10269">
    <property type="entry name" value="GDNF RECEPTOR ALPHA"/>
    <property type="match status" value="1"/>
</dbReference>
<dbReference type="Pfam" id="PF02351">
    <property type="entry name" value="GDNF"/>
    <property type="match status" value="2"/>
</dbReference>
<evidence type="ECO:0000313" key="11">
    <source>
        <dbReference type="Ensembl" id="ENSMODP00000023426.2"/>
    </source>
</evidence>
<dbReference type="GO" id="GO:0007169">
    <property type="term" value="P:cell surface receptor protein tyrosine kinase signaling pathway"/>
    <property type="evidence" value="ECO:0007669"/>
    <property type="project" value="UniProtKB-ARBA"/>
</dbReference>
<evidence type="ECO:0000256" key="9">
    <source>
        <dbReference type="SAM" id="SignalP"/>
    </source>
</evidence>
<feature type="coiled-coil region" evidence="8">
    <location>
        <begin position="376"/>
        <end position="435"/>
    </location>
</feature>
<comment type="subcellular location">
    <subcellularLocation>
        <location evidence="1">Cell membrane</location>
    </subcellularLocation>
</comment>
<accession>F7AD67</accession>
<keyword evidence="12" id="KW-1185">Reference proteome</keyword>
<evidence type="ECO:0000313" key="12">
    <source>
        <dbReference type="Proteomes" id="UP000002280"/>
    </source>
</evidence>
<dbReference type="AlphaFoldDB" id="F7AD67"/>
<dbReference type="STRING" id="13616.ENSMODP00000023426"/>
<dbReference type="SMART" id="SM00907">
    <property type="entry name" value="GDNF"/>
    <property type="match status" value="3"/>
</dbReference>
<comment type="similarity">
    <text evidence="2">Belongs to the GDNFR family.</text>
</comment>
<evidence type="ECO:0000259" key="10">
    <source>
        <dbReference type="SMART" id="SM00907"/>
    </source>
</evidence>
<evidence type="ECO:0000256" key="8">
    <source>
        <dbReference type="SAM" id="Coils"/>
    </source>
</evidence>
<dbReference type="HOGENOM" id="CLU_058745_1_0_1"/>
<keyword evidence="7" id="KW-0325">Glycoprotein</keyword>
<dbReference type="Proteomes" id="UP000002280">
    <property type="component" value="Chromosome 2"/>
</dbReference>
<dbReference type="GeneTree" id="ENSGT00730000111274"/>
<feature type="domain" description="GDNF/GAS1" evidence="10">
    <location>
        <begin position="135"/>
        <end position="214"/>
    </location>
</feature>
<dbReference type="InterPro" id="IPR037193">
    <property type="entry name" value="GDNF_alpha"/>
</dbReference>
<keyword evidence="3" id="KW-1003">Cell membrane</keyword>
<feature type="domain" description="GDNF/GAS1" evidence="10">
    <location>
        <begin position="27"/>
        <end position="102"/>
    </location>
</feature>
<dbReference type="Bgee" id="ENSMODG00000018785">
    <property type="expression patterns" value="Expressed in extraembryonic membrane"/>
</dbReference>
<protein>
    <recommendedName>
        <fullName evidence="10">GDNF/GAS1 domain-containing protein</fullName>
    </recommendedName>
</protein>
<name>F7AD67_MONDO</name>
<dbReference type="GO" id="GO:0009897">
    <property type="term" value="C:external side of plasma membrane"/>
    <property type="evidence" value="ECO:0000318"/>
    <property type="project" value="GO_Central"/>
</dbReference>
<keyword evidence="8" id="KW-0175">Coiled coil</keyword>
<dbReference type="FunCoup" id="F7AD67">
    <property type="interactions" value="3"/>
</dbReference>
<reference evidence="11 12" key="1">
    <citation type="journal article" date="2007" name="Nature">
        <title>Genome of the marsupial Monodelphis domestica reveals innovation in non-coding sequences.</title>
        <authorList>
            <person name="Mikkelsen T.S."/>
            <person name="Wakefield M.J."/>
            <person name="Aken B."/>
            <person name="Amemiya C.T."/>
            <person name="Chang J.L."/>
            <person name="Duke S."/>
            <person name="Garber M."/>
            <person name="Gentles A.J."/>
            <person name="Goodstadt L."/>
            <person name="Heger A."/>
            <person name="Jurka J."/>
            <person name="Kamal M."/>
            <person name="Mauceli E."/>
            <person name="Searle S.M."/>
            <person name="Sharpe T."/>
            <person name="Baker M.L."/>
            <person name="Batzer M.A."/>
            <person name="Benos P.V."/>
            <person name="Belov K."/>
            <person name="Clamp M."/>
            <person name="Cook A."/>
            <person name="Cuff J."/>
            <person name="Das R."/>
            <person name="Davidow L."/>
            <person name="Deakin J.E."/>
            <person name="Fazzari M.J."/>
            <person name="Glass J.L."/>
            <person name="Grabherr M."/>
            <person name="Greally J.M."/>
            <person name="Gu W."/>
            <person name="Hore T.A."/>
            <person name="Huttley G.A."/>
            <person name="Kleber M."/>
            <person name="Jirtle R.L."/>
            <person name="Koina E."/>
            <person name="Lee J.T."/>
            <person name="Mahony S."/>
            <person name="Marra M.A."/>
            <person name="Miller R.D."/>
            <person name="Nicholls R.D."/>
            <person name="Oda M."/>
            <person name="Papenfuss A.T."/>
            <person name="Parra Z.E."/>
            <person name="Pollock D.D."/>
            <person name="Ray D.A."/>
            <person name="Schein J.E."/>
            <person name="Speed T.P."/>
            <person name="Thompson K."/>
            <person name="VandeBerg J.L."/>
            <person name="Wade C.M."/>
            <person name="Walker J.A."/>
            <person name="Waters P.D."/>
            <person name="Webber C."/>
            <person name="Weidman J.R."/>
            <person name="Xie X."/>
            <person name="Zody M.C."/>
            <person name="Baldwin J."/>
            <person name="Abdouelleil A."/>
            <person name="Abdulkadir J."/>
            <person name="Abebe A."/>
            <person name="Abera B."/>
            <person name="Abreu J."/>
            <person name="Acer S.C."/>
            <person name="Aftuck L."/>
            <person name="Alexander A."/>
            <person name="An P."/>
            <person name="Anderson E."/>
            <person name="Anderson S."/>
            <person name="Arachi H."/>
            <person name="Azer M."/>
            <person name="Bachantsang P."/>
            <person name="Barry A."/>
            <person name="Bayul T."/>
            <person name="Berlin A."/>
            <person name="Bessette D."/>
            <person name="Bloom T."/>
            <person name="Bloom T."/>
            <person name="Boguslavskiy L."/>
            <person name="Bonnet C."/>
            <person name="Boukhgalter B."/>
            <person name="Bourzgui I."/>
            <person name="Brown A."/>
            <person name="Cahill P."/>
            <person name="Channer S."/>
            <person name="Cheshatsang Y."/>
            <person name="Chuda L."/>
            <person name="Citroen M."/>
            <person name="Collymore A."/>
            <person name="Cooke P."/>
            <person name="Costello M."/>
            <person name="D'Aco K."/>
            <person name="Daza R."/>
            <person name="De Haan G."/>
            <person name="DeGray S."/>
            <person name="DeMaso C."/>
            <person name="Dhargay N."/>
            <person name="Dooley K."/>
            <person name="Dooley E."/>
            <person name="Doricent M."/>
            <person name="Dorje P."/>
            <person name="Dorjee K."/>
            <person name="Dupes A."/>
            <person name="Elong R."/>
            <person name="Falk J."/>
            <person name="Farina A."/>
            <person name="Faro S."/>
            <person name="Ferguson D."/>
            <person name="Fisher S."/>
            <person name="Foley C.D."/>
            <person name="Franke A."/>
            <person name="Friedrich D."/>
            <person name="Gadbois L."/>
            <person name="Gearin G."/>
            <person name="Gearin C.R."/>
            <person name="Giannoukos G."/>
            <person name="Goode T."/>
            <person name="Graham J."/>
            <person name="Grandbois E."/>
            <person name="Grewal S."/>
            <person name="Gyaltsen K."/>
            <person name="Hafez N."/>
            <person name="Hagos B."/>
            <person name="Hall J."/>
            <person name="Henson C."/>
            <person name="Hollinger A."/>
            <person name="Honan T."/>
            <person name="Huard M.D."/>
            <person name="Hughes L."/>
            <person name="Hurhula B."/>
            <person name="Husby M.E."/>
            <person name="Kamat A."/>
            <person name="Kanga B."/>
            <person name="Kashin S."/>
            <person name="Khazanovich D."/>
            <person name="Kisner P."/>
            <person name="Lance K."/>
            <person name="Lara M."/>
            <person name="Lee W."/>
            <person name="Lennon N."/>
            <person name="Letendre F."/>
            <person name="LeVine R."/>
            <person name="Lipovsky A."/>
            <person name="Liu X."/>
            <person name="Liu J."/>
            <person name="Liu S."/>
            <person name="Lokyitsang T."/>
            <person name="Lokyitsang Y."/>
            <person name="Lubonja R."/>
            <person name="Lui A."/>
            <person name="MacDonald P."/>
            <person name="Magnisalis V."/>
            <person name="Maru K."/>
            <person name="Matthews C."/>
            <person name="McCusker W."/>
            <person name="McDonough S."/>
            <person name="Mehta T."/>
            <person name="Meldrim J."/>
            <person name="Meneus L."/>
            <person name="Mihai O."/>
            <person name="Mihalev A."/>
            <person name="Mihova T."/>
            <person name="Mittelman R."/>
            <person name="Mlenga V."/>
            <person name="Montmayeur A."/>
            <person name="Mulrain L."/>
            <person name="Navidi A."/>
            <person name="Naylor J."/>
            <person name="Negash T."/>
            <person name="Nguyen T."/>
            <person name="Nguyen N."/>
            <person name="Nicol R."/>
            <person name="Norbu C."/>
            <person name="Norbu N."/>
            <person name="Novod N."/>
            <person name="O'Neill B."/>
            <person name="Osman S."/>
            <person name="Markiewicz E."/>
            <person name="Oyono O.L."/>
            <person name="Patti C."/>
            <person name="Phunkhang P."/>
            <person name="Pierre F."/>
            <person name="Priest M."/>
            <person name="Raghuraman S."/>
            <person name="Rege F."/>
            <person name="Reyes R."/>
            <person name="Rise C."/>
            <person name="Rogov P."/>
            <person name="Ross K."/>
            <person name="Ryan E."/>
            <person name="Settipalli S."/>
            <person name="Shea T."/>
            <person name="Sherpa N."/>
            <person name="Shi L."/>
            <person name="Shih D."/>
            <person name="Sparrow T."/>
            <person name="Spaulding J."/>
            <person name="Stalker J."/>
            <person name="Stange-Thomann N."/>
            <person name="Stavropoulos S."/>
            <person name="Stone C."/>
            <person name="Strader C."/>
            <person name="Tesfaye S."/>
            <person name="Thomson T."/>
            <person name="Thoulutsang Y."/>
            <person name="Thoulutsang D."/>
            <person name="Topham K."/>
            <person name="Topping I."/>
            <person name="Tsamla T."/>
            <person name="Vassiliev H."/>
            <person name="Vo A."/>
            <person name="Wangchuk T."/>
            <person name="Wangdi T."/>
            <person name="Weiand M."/>
            <person name="Wilkinson J."/>
            <person name="Wilson A."/>
            <person name="Yadav S."/>
            <person name="Young G."/>
            <person name="Yu Q."/>
            <person name="Zembek L."/>
            <person name="Zhong D."/>
            <person name="Zimmer A."/>
            <person name="Zwirko Z."/>
            <person name="Jaffe D.B."/>
            <person name="Alvarez P."/>
            <person name="Brockman W."/>
            <person name="Butler J."/>
            <person name="Chin C."/>
            <person name="Gnerre S."/>
            <person name="MacCallum I."/>
            <person name="Graves J.A."/>
            <person name="Ponting C.P."/>
            <person name="Breen M."/>
            <person name="Samollow P.B."/>
            <person name="Lander E.S."/>
            <person name="Lindblad-Toh K."/>
        </authorList>
    </citation>
    <scope>NUCLEOTIDE SEQUENCE [LARGE SCALE GENOMIC DNA]</scope>
</reference>
<dbReference type="InParanoid" id="F7AD67"/>
<dbReference type="InterPro" id="IPR016017">
    <property type="entry name" value="GDNF/GAS1"/>
</dbReference>
<keyword evidence="4 9" id="KW-0732">Signal</keyword>
<reference evidence="11" key="2">
    <citation type="submission" date="2025-08" db="UniProtKB">
        <authorList>
            <consortium name="Ensembl"/>
        </authorList>
    </citation>
    <scope>IDENTIFICATION</scope>
</reference>
<proteinExistence type="inferred from homology"/>
<evidence type="ECO:0000256" key="2">
    <source>
        <dbReference type="ARBA" id="ARBA00005961"/>
    </source>
</evidence>
<evidence type="ECO:0000256" key="4">
    <source>
        <dbReference type="ARBA" id="ARBA00022729"/>
    </source>
</evidence>
<evidence type="ECO:0000256" key="5">
    <source>
        <dbReference type="ARBA" id="ARBA00023136"/>
    </source>
</evidence>
<feature type="domain" description="GDNF/GAS1" evidence="10">
    <location>
        <begin position="224"/>
        <end position="319"/>
    </location>
</feature>
<feature type="signal peptide" evidence="9">
    <location>
        <begin position="1"/>
        <end position="24"/>
    </location>
</feature>
<dbReference type="GO" id="GO:0007399">
    <property type="term" value="P:nervous system development"/>
    <property type="evidence" value="ECO:0000318"/>
    <property type="project" value="GO_Central"/>
</dbReference>
<organism evidence="11 12">
    <name type="scientific">Monodelphis domestica</name>
    <name type="common">Gray short-tailed opossum</name>
    <dbReference type="NCBI Taxonomy" id="13616"/>
    <lineage>
        <taxon>Eukaryota</taxon>
        <taxon>Metazoa</taxon>
        <taxon>Chordata</taxon>
        <taxon>Craniata</taxon>
        <taxon>Vertebrata</taxon>
        <taxon>Euteleostomi</taxon>
        <taxon>Mammalia</taxon>
        <taxon>Metatheria</taxon>
        <taxon>Didelphimorphia</taxon>
        <taxon>Didelphidae</taxon>
        <taxon>Monodelphis</taxon>
    </lineage>
</organism>
<feature type="chain" id="PRO_5023816500" description="GDNF/GAS1 domain-containing protein" evidence="9">
    <location>
        <begin position="25"/>
        <end position="437"/>
    </location>
</feature>
<keyword evidence="5" id="KW-0472">Membrane</keyword>
<dbReference type="PANTHER" id="PTHR10269:SF1">
    <property type="entry name" value="GDNF FAMILY RECEPTOR ALPHA-LIKE"/>
    <property type="match status" value="1"/>
</dbReference>
<evidence type="ECO:0000256" key="3">
    <source>
        <dbReference type="ARBA" id="ARBA00022475"/>
    </source>
</evidence>
<dbReference type="GO" id="GO:0038023">
    <property type="term" value="F:signaling receptor activity"/>
    <property type="evidence" value="ECO:0000318"/>
    <property type="project" value="GO_Central"/>
</dbReference>
<dbReference type="OMA" id="NVIHSCR"/>
<evidence type="ECO:0000256" key="7">
    <source>
        <dbReference type="ARBA" id="ARBA00023180"/>
    </source>
</evidence>
<dbReference type="GO" id="GO:0043235">
    <property type="term" value="C:receptor complex"/>
    <property type="evidence" value="ECO:0000318"/>
    <property type="project" value="GO_Central"/>
</dbReference>